<protein>
    <submittedName>
        <fullName evidence="2">Uncharacterized protein</fullName>
    </submittedName>
</protein>
<dbReference type="Proteomes" id="UP000075882">
    <property type="component" value="Unassembled WGS sequence"/>
</dbReference>
<evidence type="ECO:0000256" key="1">
    <source>
        <dbReference type="SAM" id="MobiDB-lite"/>
    </source>
</evidence>
<dbReference type="EnsemblMetazoa" id="ACOM038358-RA">
    <property type="protein sequence ID" value="ACOM038358-PA.1"/>
    <property type="gene ID" value="ACOM038358"/>
</dbReference>
<organism evidence="2">
    <name type="scientific">Anopheles coluzzii</name>
    <name type="common">African malaria mosquito</name>
    <dbReference type="NCBI Taxonomy" id="1518534"/>
    <lineage>
        <taxon>Eukaryota</taxon>
        <taxon>Metazoa</taxon>
        <taxon>Ecdysozoa</taxon>
        <taxon>Arthropoda</taxon>
        <taxon>Hexapoda</taxon>
        <taxon>Insecta</taxon>
        <taxon>Pterygota</taxon>
        <taxon>Neoptera</taxon>
        <taxon>Endopterygota</taxon>
        <taxon>Diptera</taxon>
        <taxon>Nematocera</taxon>
        <taxon>Culicoidea</taxon>
        <taxon>Culicidae</taxon>
        <taxon>Anophelinae</taxon>
        <taxon>Anopheles</taxon>
    </lineage>
</organism>
<dbReference type="AlphaFoldDB" id="A0A8W7PVM3"/>
<accession>A0A8W7PVM3</accession>
<name>A0A8W7PVM3_ANOCL</name>
<feature type="region of interest" description="Disordered" evidence="1">
    <location>
        <begin position="61"/>
        <end position="81"/>
    </location>
</feature>
<sequence>MTSSFLHIAPVRGRSTLKAEAARCMIERPPVLHELENGPIRMPKWDVLVYARARETRDLGTLPPRLLETKRSKKKKYRATSGAHMPHRLAALLLLLLCCSGSDPGF</sequence>
<evidence type="ECO:0000313" key="2">
    <source>
        <dbReference type="EnsemblMetazoa" id="ACOM038358-PA.1"/>
    </source>
</evidence>
<proteinExistence type="predicted"/>
<reference evidence="2" key="1">
    <citation type="submission" date="2022-08" db="UniProtKB">
        <authorList>
            <consortium name="EnsemblMetazoa"/>
        </authorList>
    </citation>
    <scope>IDENTIFICATION</scope>
</reference>